<evidence type="ECO:0000256" key="2">
    <source>
        <dbReference type="ARBA" id="ARBA00023125"/>
    </source>
</evidence>
<dbReference type="EMBL" id="MCBT01000046">
    <property type="protein sequence ID" value="OEG72754.1"/>
    <property type="molecule type" value="Genomic_DNA"/>
</dbReference>
<dbReference type="SMART" id="SM00862">
    <property type="entry name" value="Trans_reg_C"/>
    <property type="match status" value="1"/>
</dbReference>
<reference evidence="5 6" key="1">
    <citation type="submission" date="2016-07" db="EMBL/GenBank/DDBJ databases">
        <title>Whole-genome of two Shewanella species isolated from a digestive organ of sea cucumber Apostichopus japonicus Selenka 1867.</title>
        <authorList>
            <person name="Hong H.-H."/>
            <person name="Choi H."/>
            <person name="Cheon S."/>
            <person name="Oh J.-S."/>
            <person name="Lee H.-G."/>
            <person name="Park C."/>
        </authorList>
    </citation>
    <scope>NUCLEOTIDE SEQUENCE [LARGE SCALE GENOMIC DNA]</scope>
    <source>
        <strain evidence="5 6">CSB03KR</strain>
    </source>
</reference>
<dbReference type="InterPro" id="IPR001867">
    <property type="entry name" value="OmpR/PhoB-type_DNA-bd"/>
</dbReference>
<feature type="DNA-binding region" description="OmpR/PhoB-type" evidence="3">
    <location>
        <begin position="10"/>
        <end position="115"/>
    </location>
</feature>
<dbReference type="Pfam" id="PF00486">
    <property type="entry name" value="Trans_reg_C"/>
    <property type="match status" value="1"/>
</dbReference>
<dbReference type="OrthoDB" id="9782895at2"/>
<evidence type="ECO:0000256" key="1">
    <source>
        <dbReference type="ARBA" id="ARBA00009820"/>
    </source>
</evidence>
<dbReference type="PROSITE" id="PS51755">
    <property type="entry name" value="OMPR_PHOB"/>
    <property type="match status" value="1"/>
</dbReference>
<dbReference type="InterPro" id="IPR011042">
    <property type="entry name" value="6-blade_b-propeller_TolB-like"/>
</dbReference>
<dbReference type="GO" id="GO:0000160">
    <property type="term" value="P:phosphorelay signal transduction system"/>
    <property type="evidence" value="ECO:0007669"/>
    <property type="project" value="InterPro"/>
</dbReference>
<name>A0A1E5IQB1_SHECO</name>
<dbReference type="GO" id="GO:0003677">
    <property type="term" value="F:DNA binding"/>
    <property type="evidence" value="ECO:0007669"/>
    <property type="project" value="UniProtKB-UniRule"/>
</dbReference>
<dbReference type="InterPro" id="IPR011659">
    <property type="entry name" value="WD40"/>
</dbReference>
<dbReference type="Pfam" id="PF07676">
    <property type="entry name" value="PD40"/>
    <property type="match status" value="3"/>
</dbReference>
<dbReference type="SUPFAM" id="SSF46894">
    <property type="entry name" value="C-terminal effector domain of the bipartite response regulators"/>
    <property type="match status" value="1"/>
</dbReference>
<protein>
    <submittedName>
        <fullName evidence="5">Transcriptional regulator</fullName>
    </submittedName>
</protein>
<dbReference type="Gene3D" id="2.120.10.30">
    <property type="entry name" value="TolB, C-terminal domain"/>
    <property type="match status" value="3"/>
</dbReference>
<evidence type="ECO:0000313" key="6">
    <source>
        <dbReference type="Proteomes" id="UP000095230"/>
    </source>
</evidence>
<feature type="domain" description="OmpR/PhoB-type" evidence="4">
    <location>
        <begin position="10"/>
        <end position="115"/>
    </location>
</feature>
<evidence type="ECO:0000256" key="3">
    <source>
        <dbReference type="PROSITE-ProRule" id="PRU01091"/>
    </source>
</evidence>
<comment type="similarity">
    <text evidence="1">Belongs to the TolB family.</text>
</comment>
<organism evidence="5 6">
    <name type="scientific">Shewanella colwelliana</name>
    <name type="common">Alteromonas colwelliana</name>
    <dbReference type="NCBI Taxonomy" id="23"/>
    <lineage>
        <taxon>Bacteria</taxon>
        <taxon>Pseudomonadati</taxon>
        <taxon>Pseudomonadota</taxon>
        <taxon>Gammaproteobacteria</taxon>
        <taxon>Alteromonadales</taxon>
        <taxon>Shewanellaceae</taxon>
        <taxon>Shewanella</taxon>
    </lineage>
</organism>
<dbReference type="SUPFAM" id="SSF82171">
    <property type="entry name" value="DPP6 N-terminal domain-like"/>
    <property type="match status" value="2"/>
</dbReference>
<dbReference type="Proteomes" id="UP000095230">
    <property type="component" value="Unassembled WGS sequence"/>
</dbReference>
<evidence type="ECO:0000313" key="5">
    <source>
        <dbReference type="EMBL" id="OEG72754.1"/>
    </source>
</evidence>
<dbReference type="InterPro" id="IPR016032">
    <property type="entry name" value="Sig_transdc_resp-reg_C-effctor"/>
</dbReference>
<accession>A0A1E5IQB1</accession>
<proteinExistence type="inferred from homology"/>
<sequence length="715" mass="81192">MSGSVKVSKQANFSLGHCKVSPADNSVVFDAESKTDGVCLSLQPKFIEVLSYLARHYPNVVTRDELIEEIWDGNGYVGTKALTNAIWHLRQQLKPLNSEQPIIETVRKAGYRLLIAPQFNAEDLVDEPDLLRRAEKQINLLQRKLTKFALASGTVLVAVSALLVWHLYHDEVHLIPTVKQQLTKAADAELYPNVSPDGRWLVYGSRGNGKRSSLYLKDLNSPTEMPKRLTSAKSSELRAVWSPDGQMLYYPSQELKDCQIMQLTLDSNEARPLTPCNSYTAALDVSPNGERLVFIWQSNSDATSGLYSFALKETDSLPVRLSCINHCSHRDRDVAFSPDGRYMAISRRFGNISEDIFLLDLTTGQERRLTTGLEDIRGLSWHKDGHRLVFSTENSGVRNGYLIDVEHEGIQALDVEGMSYPRFIPHSNELVYANYIRDYRVTSLALEQSIPTTSFPLLRVEYSYRNPTYSAIAQRIAYVSNETGFNEIWSADSTGNNRRQHTNLKRRVAYPSWSRDGSKIAFLAPDDQNEGNKIHVLDLQTGNIAILATPYLDHNRPSWGWDNETVIASTDDGITEFYLDNRLPQVLSHIDMRLGQMISSQQLLFTRADKDGLWSIDLSQPDKVHVLISEKKFDEGYNWIATEKGIYFRDNQQGFQLINFWRFNTELVTPIIKLPPGTMPRAGSMGYMPELHSLLLTQSQNYKRDVIRLQHKLLQ</sequence>
<keyword evidence="2 3" id="KW-0238">DNA-binding</keyword>
<comment type="caution">
    <text evidence="5">The sequence shown here is derived from an EMBL/GenBank/DDBJ whole genome shotgun (WGS) entry which is preliminary data.</text>
</comment>
<gene>
    <name evidence="5" type="ORF">BEL05_10800</name>
</gene>
<dbReference type="SUPFAM" id="SSF50993">
    <property type="entry name" value="Peptidase/esterase 'gauge' domain"/>
    <property type="match status" value="1"/>
</dbReference>
<dbReference type="PANTHER" id="PTHR36842:SF1">
    <property type="entry name" value="PROTEIN TOLB"/>
    <property type="match status" value="1"/>
</dbReference>
<evidence type="ECO:0000259" key="4">
    <source>
        <dbReference type="PROSITE" id="PS51755"/>
    </source>
</evidence>
<dbReference type="Gene3D" id="1.10.10.10">
    <property type="entry name" value="Winged helix-like DNA-binding domain superfamily/Winged helix DNA-binding domain"/>
    <property type="match status" value="1"/>
</dbReference>
<dbReference type="STRING" id="23.BEL05_10800"/>
<dbReference type="GO" id="GO:0006355">
    <property type="term" value="P:regulation of DNA-templated transcription"/>
    <property type="evidence" value="ECO:0007669"/>
    <property type="project" value="InterPro"/>
</dbReference>
<dbReference type="AlphaFoldDB" id="A0A1E5IQB1"/>
<dbReference type="InterPro" id="IPR036388">
    <property type="entry name" value="WH-like_DNA-bd_sf"/>
</dbReference>
<dbReference type="CDD" id="cd00383">
    <property type="entry name" value="trans_reg_C"/>
    <property type="match status" value="1"/>
</dbReference>
<dbReference type="RefSeq" id="WP_069671856.1">
    <property type="nucleotide sequence ID" value="NZ_MCBT01000046.1"/>
</dbReference>
<dbReference type="PANTHER" id="PTHR36842">
    <property type="entry name" value="PROTEIN TOLB HOMOLOG"/>
    <property type="match status" value="1"/>
</dbReference>